<evidence type="ECO:0000256" key="1">
    <source>
        <dbReference type="ARBA" id="ARBA00004496"/>
    </source>
</evidence>
<dbReference type="GO" id="GO:0035556">
    <property type="term" value="P:intracellular signal transduction"/>
    <property type="evidence" value="ECO:0000318"/>
    <property type="project" value="GO_Central"/>
</dbReference>
<comment type="subcellular location">
    <subcellularLocation>
        <location evidence="1">Cytoplasm</location>
    </subcellularLocation>
</comment>
<evidence type="ECO:0000256" key="3">
    <source>
        <dbReference type="ARBA" id="ARBA00022490"/>
    </source>
</evidence>
<dbReference type="OrthoDB" id="193931at2759"/>
<dbReference type="InParanoid" id="T1G4K0"/>
<dbReference type="CDD" id="cd14003">
    <property type="entry name" value="STKc_AMPK-like"/>
    <property type="match status" value="1"/>
</dbReference>
<dbReference type="GO" id="GO:0005524">
    <property type="term" value="F:ATP binding"/>
    <property type="evidence" value="ECO:0007669"/>
    <property type="project" value="UniProtKB-UniRule"/>
</dbReference>
<keyword evidence="13" id="KW-1133">Transmembrane helix</keyword>
<keyword evidence="5" id="KW-0808">Transferase</keyword>
<proteinExistence type="inferred from homology"/>
<dbReference type="EMBL" id="AMQM01005020">
    <property type="status" value="NOT_ANNOTATED_CDS"/>
    <property type="molecule type" value="Genomic_DNA"/>
</dbReference>
<keyword evidence="13" id="KW-0472">Membrane</keyword>
<reference evidence="15 17" key="2">
    <citation type="journal article" date="2013" name="Nature">
        <title>Insights into bilaterian evolution from three spiralian genomes.</title>
        <authorList>
            <person name="Simakov O."/>
            <person name="Marletaz F."/>
            <person name="Cho S.J."/>
            <person name="Edsinger-Gonzales E."/>
            <person name="Havlak P."/>
            <person name="Hellsten U."/>
            <person name="Kuo D.H."/>
            <person name="Larsson T."/>
            <person name="Lv J."/>
            <person name="Arendt D."/>
            <person name="Savage R."/>
            <person name="Osoegawa K."/>
            <person name="de Jong P."/>
            <person name="Grimwood J."/>
            <person name="Chapman J.A."/>
            <person name="Shapiro H."/>
            <person name="Aerts A."/>
            <person name="Otillar R.P."/>
            <person name="Terry A.Y."/>
            <person name="Boore J.L."/>
            <person name="Grigoriev I.V."/>
            <person name="Lindberg D.R."/>
            <person name="Seaver E.C."/>
            <person name="Weisblat D.A."/>
            <person name="Putnam N.H."/>
            <person name="Rokhsar D.S."/>
        </authorList>
    </citation>
    <scope>NUCLEOTIDE SEQUENCE</scope>
</reference>
<feature type="transmembrane region" description="Helical" evidence="13">
    <location>
        <begin position="12"/>
        <end position="39"/>
    </location>
</feature>
<feature type="binding site" evidence="11">
    <location>
        <position position="83"/>
    </location>
    <ligand>
        <name>ATP</name>
        <dbReference type="ChEBI" id="CHEBI:30616"/>
    </ligand>
</feature>
<dbReference type="EnsemblMetazoa" id="HelroT81872">
    <property type="protein sequence ID" value="HelroP81872"/>
    <property type="gene ID" value="HelroG81872"/>
</dbReference>
<reference evidence="16" key="3">
    <citation type="submission" date="2015-06" db="UniProtKB">
        <authorList>
            <consortium name="EnsemblMetazoa"/>
        </authorList>
    </citation>
    <scope>IDENTIFICATION</scope>
</reference>
<sequence length="339" mass="37762">MAFIITVAIVKIVITIITTVTIVITIIITFVLTTIIIITQTTKSWPHSKKVGSYLIGSTLGQGAFAKVKMGLHVYTAKKVAVKIIDKKTCIENSYASKNMKREAKIWKKIDHRNVVKLLDVLETNNGYYLITELCGGSDLKSVISSRICGCLDESESSVYLYDILSAVSYMHGLGIIHRDLKIDNILLDGRGNVKLIDFGLSCFDSSQSHCRTFCGSPAYAAPELLANQSYGKKVDVWSIGVNMYVMLTGNLPFTVHPFSVNSIYEKMTNQGMNVIEISISSGQWDLLLKLLAVDPDRRVTADEALQHDWFSKISRKSRELFLFCCGDLDLCSFYSLLI</sequence>
<evidence type="ECO:0000256" key="12">
    <source>
        <dbReference type="RuleBase" id="RU000304"/>
    </source>
</evidence>
<dbReference type="RefSeq" id="XP_009020455.1">
    <property type="nucleotide sequence ID" value="XM_009022207.1"/>
</dbReference>
<dbReference type="PANTHER" id="PTHR24346:SF79">
    <property type="entry name" value="PROTEIN KINASE DOMAIN-CONTAINING PROTEIN"/>
    <property type="match status" value="1"/>
</dbReference>
<name>T1G4K0_HELRO</name>
<keyword evidence="13" id="KW-0812">Transmembrane</keyword>
<evidence type="ECO:0000256" key="8">
    <source>
        <dbReference type="ARBA" id="ARBA00022840"/>
    </source>
</evidence>
<dbReference type="KEGG" id="hro:HELRODRAFT_81872"/>
<dbReference type="CTD" id="20215998"/>
<accession>T1G4K0</accession>
<dbReference type="Gene3D" id="1.10.510.10">
    <property type="entry name" value="Transferase(Phosphotransferase) domain 1"/>
    <property type="match status" value="1"/>
</dbReference>
<evidence type="ECO:0000256" key="11">
    <source>
        <dbReference type="PROSITE-ProRule" id="PRU10141"/>
    </source>
</evidence>
<dbReference type="FunFam" id="1.10.510.10:FF:001222">
    <property type="entry name" value="Serine/threonine-protein kinase ppk25"/>
    <property type="match status" value="1"/>
</dbReference>
<dbReference type="SMART" id="SM00220">
    <property type="entry name" value="S_TKc"/>
    <property type="match status" value="1"/>
</dbReference>
<keyword evidence="8 11" id="KW-0067">ATP-binding</keyword>
<dbReference type="InterPro" id="IPR000719">
    <property type="entry name" value="Prot_kinase_dom"/>
</dbReference>
<reference evidence="17" key="1">
    <citation type="submission" date="2012-12" db="EMBL/GenBank/DDBJ databases">
        <authorList>
            <person name="Hellsten U."/>
            <person name="Grimwood J."/>
            <person name="Chapman J.A."/>
            <person name="Shapiro H."/>
            <person name="Aerts A."/>
            <person name="Otillar R.P."/>
            <person name="Terry A.Y."/>
            <person name="Boore J.L."/>
            <person name="Simakov O."/>
            <person name="Marletaz F."/>
            <person name="Cho S.-J."/>
            <person name="Edsinger-Gonzales E."/>
            <person name="Havlak P."/>
            <person name="Kuo D.-H."/>
            <person name="Larsson T."/>
            <person name="Lv J."/>
            <person name="Arendt D."/>
            <person name="Savage R."/>
            <person name="Osoegawa K."/>
            <person name="de Jong P."/>
            <person name="Lindberg D.R."/>
            <person name="Seaver E.C."/>
            <person name="Weisblat D.A."/>
            <person name="Putnam N.H."/>
            <person name="Grigoriev I.V."/>
            <person name="Rokhsar D.S."/>
        </authorList>
    </citation>
    <scope>NUCLEOTIDE SEQUENCE</scope>
</reference>
<evidence type="ECO:0000256" key="7">
    <source>
        <dbReference type="ARBA" id="ARBA00022777"/>
    </source>
</evidence>
<dbReference type="GeneID" id="20215998"/>
<evidence type="ECO:0000256" key="2">
    <source>
        <dbReference type="ARBA" id="ARBA00012513"/>
    </source>
</evidence>
<dbReference type="EC" id="2.7.11.1" evidence="2"/>
<evidence type="ECO:0000313" key="15">
    <source>
        <dbReference type="EMBL" id="ESO01219.1"/>
    </source>
</evidence>
<evidence type="ECO:0000259" key="14">
    <source>
        <dbReference type="PROSITE" id="PS50011"/>
    </source>
</evidence>
<dbReference type="InterPro" id="IPR011009">
    <property type="entry name" value="Kinase-like_dom_sf"/>
</dbReference>
<dbReference type="PANTHER" id="PTHR24346">
    <property type="entry name" value="MAP/MICROTUBULE AFFINITY-REGULATING KINASE"/>
    <property type="match status" value="1"/>
</dbReference>
<dbReference type="Proteomes" id="UP000015101">
    <property type="component" value="Unassembled WGS sequence"/>
</dbReference>
<feature type="domain" description="Protein kinase" evidence="14">
    <location>
        <begin position="54"/>
        <end position="311"/>
    </location>
</feature>
<keyword evidence="4 12" id="KW-0723">Serine/threonine-protein kinase</keyword>
<evidence type="ECO:0000256" key="13">
    <source>
        <dbReference type="SAM" id="Phobius"/>
    </source>
</evidence>
<organism evidence="16 17">
    <name type="scientific">Helobdella robusta</name>
    <name type="common">Californian leech</name>
    <dbReference type="NCBI Taxonomy" id="6412"/>
    <lineage>
        <taxon>Eukaryota</taxon>
        <taxon>Metazoa</taxon>
        <taxon>Spiralia</taxon>
        <taxon>Lophotrochozoa</taxon>
        <taxon>Annelida</taxon>
        <taxon>Clitellata</taxon>
        <taxon>Hirudinea</taxon>
        <taxon>Rhynchobdellida</taxon>
        <taxon>Glossiphoniidae</taxon>
        <taxon>Helobdella</taxon>
    </lineage>
</organism>
<dbReference type="OMA" id="SACDMWA"/>
<dbReference type="PROSITE" id="PS50011">
    <property type="entry name" value="PROTEIN_KINASE_DOM"/>
    <property type="match status" value="1"/>
</dbReference>
<comment type="catalytic activity">
    <reaction evidence="10">
        <text>L-seryl-[protein] + ATP = O-phospho-L-seryl-[protein] + ADP + H(+)</text>
        <dbReference type="Rhea" id="RHEA:17989"/>
        <dbReference type="Rhea" id="RHEA-COMP:9863"/>
        <dbReference type="Rhea" id="RHEA-COMP:11604"/>
        <dbReference type="ChEBI" id="CHEBI:15378"/>
        <dbReference type="ChEBI" id="CHEBI:29999"/>
        <dbReference type="ChEBI" id="CHEBI:30616"/>
        <dbReference type="ChEBI" id="CHEBI:83421"/>
        <dbReference type="ChEBI" id="CHEBI:456216"/>
        <dbReference type="EC" id="2.7.11.1"/>
    </reaction>
</comment>
<dbReference type="FunFam" id="3.30.200.20:FF:000003">
    <property type="entry name" value="Non-specific serine/threonine protein kinase"/>
    <property type="match status" value="1"/>
</dbReference>
<gene>
    <name evidence="16" type="primary">20215998</name>
    <name evidence="15" type="ORF">HELRODRAFT_81872</name>
</gene>
<keyword evidence="17" id="KW-1185">Reference proteome</keyword>
<evidence type="ECO:0000256" key="6">
    <source>
        <dbReference type="ARBA" id="ARBA00022741"/>
    </source>
</evidence>
<dbReference type="GO" id="GO:0004674">
    <property type="term" value="F:protein serine/threonine kinase activity"/>
    <property type="evidence" value="ECO:0000318"/>
    <property type="project" value="GO_Central"/>
</dbReference>
<keyword evidence="3" id="KW-0963">Cytoplasm</keyword>
<dbReference type="GO" id="GO:0005737">
    <property type="term" value="C:cytoplasm"/>
    <property type="evidence" value="ECO:0000318"/>
    <property type="project" value="GO_Central"/>
</dbReference>
<dbReference type="InterPro" id="IPR008271">
    <property type="entry name" value="Ser/Thr_kinase_AS"/>
</dbReference>
<evidence type="ECO:0000313" key="16">
    <source>
        <dbReference type="EnsemblMetazoa" id="HelroP81872"/>
    </source>
</evidence>
<dbReference type="Pfam" id="PF00069">
    <property type="entry name" value="Pkinase"/>
    <property type="match status" value="1"/>
</dbReference>
<comment type="catalytic activity">
    <reaction evidence="9">
        <text>L-threonyl-[protein] + ATP = O-phospho-L-threonyl-[protein] + ADP + H(+)</text>
        <dbReference type="Rhea" id="RHEA:46608"/>
        <dbReference type="Rhea" id="RHEA-COMP:11060"/>
        <dbReference type="Rhea" id="RHEA-COMP:11605"/>
        <dbReference type="ChEBI" id="CHEBI:15378"/>
        <dbReference type="ChEBI" id="CHEBI:30013"/>
        <dbReference type="ChEBI" id="CHEBI:30616"/>
        <dbReference type="ChEBI" id="CHEBI:61977"/>
        <dbReference type="ChEBI" id="CHEBI:456216"/>
        <dbReference type="EC" id="2.7.11.1"/>
    </reaction>
</comment>
<dbReference type="EMBL" id="KB096785">
    <property type="protein sequence ID" value="ESO01219.1"/>
    <property type="molecule type" value="Genomic_DNA"/>
</dbReference>
<comment type="similarity">
    <text evidence="12">Belongs to the protein kinase superfamily.</text>
</comment>
<evidence type="ECO:0000256" key="9">
    <source>
        <dbReference type="ARBA" id="ARBA00047899"/>
    </source>
</evidence>
<evidence type="ECO:0000313" key="17">
    <source>
        <dbReference type="Proteomes" id="UP000015101"/>
    </source>
</evidence>
<keyword evidence="7" id="KW-0418">Kinase</keyword>
<protein>
    <recommendedName>
        <fullName evidence="2">non-specific serine/threonine protein kinase</fullName>
        <ecNumber evidence="2">2.7.11.1</ecNumber>
    </recommendedName>
</protein>
<dbReference type="STRING" id="6412.T1G4K0"/>
<evidence type="ECO:0000256" key="5">
    <source>
        <dbReference type="ARBA" id="ARBA00022679"/>
    </source>
</evidence>
<dbReference type="PROSITE" id="PS00107">
    <property type="entry name" value="PROTEIN_KINASE_ATP"/>
    <property type="match status" value="1"/>
</dbReference>
<dbReference type="AlphaFoldDB" id="T1G4K0"/>
<dbReference type="PROSITE" id="PS00108">
    <property type="entry name" value="PROTEIN_KINASE_ST"/>
    <property type="match status" value="1"/>
</dbReference>
<dbReference type="InterPro" id="IPR017441">
    <property type="entry name" value="Protein_kinase_ATP_BS"/>
</dbReference>
<dbReference type="HOGENOM" id="CLU_000288_63_0_1"/>
<evidence type="ECO:0000256" key="4">
    <source>
        <dbReference type="ARBA" id="ARBA00022527"/>
    </source>
</evidence>
<dbReference type="SUPFAM" id="SSF56112">
    <property type="entry name" value="Protein kinase-like (PK-like)"/>
    <property type="match status" value="1"/>
</dbReference>
<dbReference type="eggNOG" id="KOG0583">
    <property type="taxonomic scope" value="Eukaryota"/>
</dbReference>
<keyword evidence="6 11" id="KW-0547">Nucleotide-binding</keyword>
<evidence type="ECO:0000256" key="10">
    <source>
        <dbReference type="ARBA" id="ARBA00048679"/>
    </source>
</evidence>